<accession>A0ABZ1FCN6</accession>
<proteinExistence type="predicted"/>
<feature type="region of interest" description="Disordered" evidence="1">
    <location>
        <begin position="1"/>
        <end position="23"/>
    </location>
</feature>
<gene>
    <name evidence="2" type="ORF">OG863_07600</name>
</gene>
<dbReference type="EMBL" id="CP109106">
    <property type="protein sequence ID" value="WSB67833.1"/>
    <property type="molecule type" value="Genomic_DNA"/>
</dbReference>
<protein>
    <recommendedName>
        <fullName evidence="4">TetR family transcriptional regulator</fullName>
    </recommendedName>
</protein>
<keyword evidence="3" id="KW-1185">Reference proteome</keyword>
<organism evidence="2 3">
    <name type="scientific">Streptomyces decoyicus</name>
    <dbReference type="NCBI Taxonomy" id="249567"/>
    <lineage>
        <taxon>Bacteria</taxon>
        <taxon>Bacillati</taxon>
        <taxon>Actinomycetota</taxon>
        <taxon>Actinomycetes</taxon>
        <taxon>Kitasatosporales</taxon>
        <taxon>Streptomycetaceae</taxon>
        <taxon>Streptomyces</taxon>
    </lineage>
</organism>
<dbReference type="RefSeq" id="WP_326617185.1">
    <property type="nucleotide sequence ID" value="NZ_CP109106.1"/>
</dbReference>
<name>A0ABZ1FCN6_9ACTN</name>
<evidence type="ECO:0008006" key="4">
    <source>
        <dbReference type="Google" id="ProtNLM"/>
    </source>
</evidence>
<sequence length="47" mass="5431">MTPHASRNIGHHTTPDHRQSPLARQDVAEDLAELTRRALRYVRVDEL</sequence>
<evidence type="ECO:0000313" key="3">
    <source>
        <dbReference type="Proteomes" id="UP001344251"/>
    </source>
</evidence>
<evidence type="ECO:0000313" key="2">
    <source>
        <dbReference type="EMBL" id="WSB67833.1"/>
    </source>
</evidence>
<evidence type="ECO:0000256" key="1">
    <source>
        <dbReference type="SAM" id="MobiDB-lite"/>
    </source>
</evidence>
<reference evidence="2 3" key="1">
    <citation type="submission" date="2022-10" db="EMBL/GenBank/DDBJ databases">
        <title>The complete genomes of actinobacterial strains from the NBC collection.</title>
        <authorList>
            <person name="Joergensen T.S."/>
            <person name="Alvarez Arevalo M."/>
            <person name="Sterndorff E.B."/>
            <person name="Faurdal D."/>
            <person name="Vuksanovic O."/>
            <person name="Mourched A.-S."/>
            <person name="Charusanti P."/>
            <person name="Shaw S."/>
            <person name="Blin K."/>
            <person name="Weber T."/>
        </authorList>
    </citation>
    <scope>NUCLEOTIDE SEQUENCE [LARGE SCALE GENOMIC DNA]</scope>
    <source>
        <strain evidence="2 3">NBC 01774</strain>
    </source>
</reference>
<dbReference type="Proteomes" id="UP001344251">
    <property type="component" value="Chromosome"/>
</dbReference>